<dbReference type="Proteomes" id="UP001209317">
    <property type="component" value="Unassembled WGS sequence"/>
</dbReference>
<dbReference type="EMBL" id="JAOTPL010000002">
    <property type="protein sequence ID" value="MCU7693303.1"/>
    <property type="molecule type" value="Genomic_DNA"/>
</dbReference>
<name>A0AAE3IK66_9BACT</name>
<comment type="caution">
    <text evidence="3">The sequence shown here is derived from an EMBL/GenBank/DDBJ whole genome shotgun (WGS) entry which is preliminary data.</text>
</comment>
<organism evidence="3 4">
    <name type="scientific">Haoranjiania flava</name>
    <dbReference type="NCBI Taxonomy" id="1856322"/>
    <lineage>
        <taxon>Bacteria</taxon>
        <taxon>Pseudomonadati</taxon>
        <taxon>Bacteroidota</taxon>
        <taxon>Chitinophagia</taxon>
        <taxon>Chitinophagales</taxon>
        <taxon>Chitinophagaceae</taxon>
        <taxon>Haoranjiania</taxon>
    </lineage>
</organism>
<feature type="transmembrane region" description="Helical" evidence="2">
    <location>
        <begin position="21"/>
        <end position="44"/>
    </location>
</feature>
<evidence type="ECO:0000313" key="4">
    <source>
        <dbReference type="Proteomes" id="UP001209317"/>
    </source>
</evidence>
<feature type="transmembrane region" description="Helical" evidence="2">
    <location>
        <begin position="50"/>
        <end position="70"/>
    </location>
</feature>
<evidence type="ECO:0000313" key="3">
    <source>
        <dbReference type="EMBL" id="MCU7693303.1"/>
    </source>
</evidence>
<keyword evidence="2" id="KW-0812">Transmembrane</keyword>
<proteinExistence type="predicted"/>
<keyword evidence="4" id="KW-1185">Reference proteome</keyword>
<sequence length="169" mass="19183">MNSEHTNPPLFERFSNKITQVTGSSAAFAIATSTVIIWAVSGPFFNYSEYWQLMINTGTTIITFLMVFLIQKSQNKDSKAIQLKLNELIAATRGASNRLVGAEDLTEQELDELRDLYMRMAEVAMNKKNKMATTTIEKEITHLGSKVEHIEEKVDQIEEQVDELKDNIH</sequence>
<feature type="coiled-coil region" evidence="1">
    <location>
        <begin position="140"/>
        <end position="167"/>
    </location>
</feature>
<evidence type="ECO:0000256" key="1">
    <source>
        <dbReference type="SAM" id="Coils"/>
    </source>
</evidence>
<dbReference type="GO" id="GO:0055085">
    <property type="term" value="P:transmembrane transport"/>
    <property type="evidence" value="ECO:0007669"/>
    <property type="project" value="InterPro"/>
</dbReference>
<evidence type="ECO:0000256" key="2">
    <source>
        <dbReference type="SAM" id="Phobius"/>
    </source>
</evidence>
<gene>
    <name evidence="3" type="ORF">OD355_02095</name>
</gene>
<dbReference type="RefSeq" id="WP_263036789.1">
    <property type="nucleotide sequence ID" value="NZ_JAOTPL010000002.1"/>
</dbReference>
<keyword evidence="2" id="KW-1133">Transmembrane helix</keyword>
<dbReference type="Pfam" id="PF04120">
    <property type="entry name" value="Iron_permease"/>
    <property type="match status" value="1"/>
</dbReference>
<dbReference type="AlphaFoldDB" id="A0AAE3IK66"/>
<dbReference type="InterPro" id="IPR007251">
    <property type="entry name" value="Iron_permease_Fet4"/>
</dbReference>
<protein>
    <submittedName>
        <fullName evidence="3">Low affinity iron permease family protein</fullName>
    </submittedName>
</protein>
<keyword evidence="1" id="KW-0175">Coiled coil</keyword>
<keyword evidence="2" id="KW-0472">Membrane</keyword>
<accession>A0AAE3IK66</accession>
<reference evidence="3" key="1">
    <citation type="submission" date="2022-10" db="EMBL/GenBank/DDBJ databases">
        <authorList>
            <person name="Kim H.S."/>
            <person name="Kim J.-S."/>
            <person name="Suh M.K."/>
            <person name="Eom M.K."/>
            <person name="Lee J.-S."/>
        </authorList>
    </citation>
    <scope>NUCLEOTIDE SEQUENCE</scope>
    <source>
        <strain evidence="3">LIP-5</strain>
    </source>
</reference>